<sequence>MFERHGFVFHPHATPSRGGSTQIALWTVEVPANAESERHQVDKEEVFHVLDGRVTIHDVEAGRGDTVVVPPHTDFRLVGGPATVLVATSVGVTGSVGGQRIDPPWAR</sequence>
<feature type="domain" description="Cupin type-2" evidence="1">
    <location>
        <begin position="27"/>
        <end position="77"/>
    </location>
</feature>
<dbReference type="SUPFAM" id="SSF51182">
    <property type="entry name" value="RmlC-like cupins"/>
    <property type="match status" value="1"/>
</dbReference>
<evidence type="ECO:0000313" key="2">
    <source>
        <dbReference type="EMBL" id="MFD1152485.1"/>
    </source>
</evidence>
<dbReference type="InterPro" id="IPR011051">
    <property type="entry name" value="RmlC_Cupin_sf"/>
</dbReference>
<dbReference type="Gene3D" id="2.60.120.10">
    <property type="entry name" value="Jelly Rolls"/>
    <property type="match status" value="1"/>
</dbReference>
<dbReference type="EMBL" id="JBHTLK010000405">
    <property type="protein sequence ID" value="MFD1152485.1"/>
    <property type="molecule type" value="Genomic_DNA"/>
</dbReference>
<proteinExistence type="predicted"/>
<evidence type="ECO:0000313" key="3">
    <source>
        <dbReference type="Proteomes" id="UP001597168"/>
    </source>
</evidence>
<comment type="caution">
    <text evidence="2">The sequence shown here is derived from an EMBL/GenBank/DDBJ whole genome shotgun (WGS) entry which is preliminary data.</text>
</comment>
<dbReference type="InterPro" id="IPR014710">
    <property type="entry name" value="RmlC-like_jellyroll"/>
</dbReference>
<dbReference type="Proteomes" id="UP001597168">
    <property type="component" value="Unassembled WGS sequence"/>
</dbReference>
<reference evidence="3" key="1">
    <citation type="journal article" date="2019" name="Int. J. Syst. Evol. Microbiol.">
        <title>The Global Catalogue of Microorganisms (GCM) 10K type strain sequencing project: providing services to taxonomists for standard genome sequencing and annotation.</title>
        <authorList>
            <consortium name="The Broad Institute Genomics Platform"/>
            <consortium name="The Broad Institute Genome Sequencing Center for Infectious Disease"/>
            <person name="Wu L."/>
            <person name="Ma J."/>
        </authorList>
    </citation>
    <scope>NUCLEOTIDE SEQUENCE [LARGE SCALE GENOMIC DNA]</scope>
    <source>
        <strain evidence="3">CCUG 60214</strain>
    </source>
</reference>
<dbReference type="RefSeq" id="WP_380730368.1">
    <property type="nucleotide sequence ID" value="NZ_JBHTLK010000405.1"/>
</dbReference>
<gene>
    <name evidence="2" type="ORF">ACFQ3T_35560</name>
</gene>
<evidence type="ECO:0000259" key="1">
    <source>
        <dbReference type="Pfam" id="PF07883"/>
    </source>
</evidence>
<dbReference type="InterPro" id="IPR013096">
    <property type="entry name" value="Cupin_2"/>
</dbReference>
<dbReference type="Pfam" id="PF07883">
    <property type="entry name" value="Cupin_2"/>
    <property type="match status" value="1"/>
</dbReference>
<organism evidence="2 3">
    <name type="scientific">Saccharothrix hoggarensis</name>
    <dbReference type="NCBI Taxonomy" id="913853"/>
    <lineage>
        <taxon>Bacteria</taxon>
        <taxon>Bacillati</taxon>
        <taxon>Actinomycetota</taxon>
        <taxon>Actinomycetes</taxon>
        <taxon>Pseudonocardiales</taxon>
        <taxon>Pseudonocardiaceae</taxon>
        <taxon>Saccharothrix</taxon>
    </lineage>
</organism>
<keyword evidence="3" id="KW-1185">Reference proteome</keyword>
<protein>
    <submittedName>
        <fullName evidence="2">Cupin domain-containing protein</fullName>
    </submittedName>
</protein>
<accession>A0ABW3R699</accession>
<name>A0ABW3R699_9PSEU</name>